<accession>Q2YKB3</accession>
<proteinExistence type="predicted"/>
<protein>
    <submittedName>
        <fullName evidence="1">Uncharacterized protein</fullName>
    </submittedName>
</protein>
<organism evidence="1 2">
    <name type="scientific">Brucella abortus (strain 2308)</name>
    <dbReference type="NCBI Taxonomy" id="359391"/>
    <lineage>
        <taxon>Bacteria</taxon>
        <taxon>Pseudomonadati</taxon>
        <taxon>Pseudomonadota</taxon>
        <taxon>Alphaproteobacteria</taxon>
        <taxon>Hyphomicrobiales</taxon>
        <taxon>Brucellaceae</taxon>
        <taxon>Brucella/Ochrobactrum group</taxon>
        <taxon>Brucella</taxon>
    </lineage>
</organism>
<sequence>MSTRAEIKSEYKIAGAGYRNACGRSDFAFGKCSQTSMELLLARFCQNTIASHGEFE</sequence>
<evidence type="ECO:0000313" key="2">
    <source>
        <dbReference type="Proteomes" id="UP000002719"/>
    </source>
</evidence>
<dbReference type="KEGG" id="bmf:BAB2_0750"/>
<evidence type="ECO:0000313" key="1">
    <source>
        <dbReference type="EMBL" id="CAJ12916.1"/>
    </source>
</evidence>
<reference evidence="1 2" key="1">
    <citation type="journal article" date="2005" name="Infect. Immun.">
        <title>Whole-genome analyses of speciation events in pathogenic Brucellae.</title>
        <authorList>
            <consortium name="Microbial Genomics Group"/>
            <consortium name="Lawrence Livermore National Laboratory"/>
            <consortium name="and the Genome Analysis Group"/>
            <consortium name="Oak Ridge National Laboratory"/>
            <person name="Chain P."/>
            <person name="Comerci D.J."/>
            <person name="Tolmasky M.E."/>
            <person name="Larimer F.W."/>
            <person name="Malfatti S."/>
            <person name="Vergez L.M."/>
            <person name="Aguero F."/>
            <person name="Land M.L."/>
            <person name="Ugalde R.A."/>
            <person name="Garcia E."/>
        </authorList>
    </citation>
    <scope>NUCLEOTIDE SEQUENCE [LARGE SCALE GENOMIC DNA]</scope>
    <source>
        <strain evidence="1 2">2308</strain>
    </source>
</reference>
<name>Q2YKB3_BRUA2</name>
<dbReference type="AlphaFoldDB" id="Q2YKB3"/>
<dbReference type="Proteomes" id="UP000002719">
    <property type="component" value="Chromosome II"/>
</dbReference>
<keyword evidence="2" id="KW-1185">Reference proteome</keyword>
<dbReference type="HOGENOM" id="CLU_3005183_0_0_5"/>
<dbReference type="EMBL" id="AM040265">
    <property type="protein sequence ID" value="CAJ12916.1"/>
    <property type="molecule type" value="Genomic_DNA"/>
</dbReference>
<gene>
    <name evidence="1" type="ordered locus">BAB2_0750</name>
</gene>